<dbReference type="Pfam" id="PF03382">
    <property type="entry name" value="DUF285"/>
    <property type="match status" value="2"/>
</dbReference>
<dbReference type="EMBL" id="NCKW01003830">
    <property type="protein sequence ID" value="POM75433.1"/>
    <property type="molecule type" value="Genomic_DNA"/>
</dbReference>
<evidence type="ECO:0008006" key="4">
    <source>
        <dbReference type="Google" id="ProtNLM"/>
    </source>
</evidence>
<evidence type="ECO:0000256" key="1">
    <source>
        <dbReference type="SAM" id="SignalP"/>
    </source>
</evidence>
<organism evidence="2 3">
    <name type="scientific">Phytophthora palmivora</name>
    <dbReference type="NCBI Taxonomy" id="4796"/>
    <lineage>
        <taxon>Eukaryota</taxon>
        <taxon>Sar</taxon>
        <taxon>Stramenopiles</taxon>
        <taxon>Oomycota</taxon>
        <taxon>Peronosporomycetes</taxon>
        <taxon>Peronosporales</taxon>
        <taxon>Peronosporaceae</taxon>
        <taxon>Phytophthora</taxon>
    </lineage>
</organism>
<gene>
    <name evidence="2" type="ORF">PHPALM_7467</name>
</gene>
<feature type="signal peptide" evidence="1">
    <location>
        <begin position="1"/>
        <end position="19"/>
    </location>
</feature>
<dbReference type="AlphaFoldDB" id="A0A2P4YC87"/>
<proteinExistence type="predicted"/>
<name>A0A2P4YC87_9STRA</name>
<sequence length="429" mass="45479">MRLTSFLVLFAATFVVVSADSTGTKSVFFTKSVDSAFRRLRMSTDVQEERGTYDEVAKLILGLKGSGHDSMAKLQKIFANLNPALKATDEEVAKVSTVVKKANTGAGVGLTDDEVTKLAKTFASAQKSAQLTDDQVSKLSKMFADAKRVKEAGTVSDDEVTKLSEMIKKASAGAGGAKFTDDELATVSKVFAAGQKQADLSDDQVSKVSKMFSEADMADDAFKATDDAVARMSDLVKKANGGDGVGLTDDEVAALAKAFASTQKSAQLTDDQVSKLSKMFADAKKLDDVAKISDNEVAKVTEMLKKVNAGATGRAKFNDDQVTNMARAFATAQKGAGLSDDQVNNLAKLFTEAKKANKISDKSIAKLSQELLVVAQKDKKSWFTMERVIAATLGAIIGGTVIHIIREWMSRDSPTPTAAISATSTTGSA</sequence>
<accession>A0A2P4YC87</accession>
<feature type="chain" id="PRO_5015136772" description="Secreted RxLR effector peptide protein" evidence="1">
    <location>
        <begin position="20"/>
        <end position="429"/>
    </location>
</feature>
<comment type="caution">
    <text evidence="2">The sequence shown here is derived from an EMBL/GenBank/DDBJ whole genome shotgun (WGS) entry which is preliminary data.</text>
</comment>
<keyword evidence="3" id="KW-1185">Reference proteome</keyword>
<evidence type="ECO:0000313" key="3">
    <source>
        <dbReference type="Proteomes" id="UP000237271"/>
    </source>
</evidence>
<evidence type="ECO:0000313" key="2">
    <source>
        <dbReference type="EMBL" id="POM75433.1"/>
    </source>
</evidence>
<protein>
    <recommendedName>
        <fullName evidence="4">Secreted RxLR effector peptide protein</fullName>
    </recommendedName>
</protein>
<dbReference type="Proteomes" id="UP000237271">
    <property type="component" value="Unassembled WGS sequence"/>
</dbReference>
<reference evidence="2 3" key="1">
    <citation type="journal article" date="2017" name="Genome Biol. Evol.">
        <title>Phytophthora megakarya and P. palmivora, closely related causal agents of cacao black pod rot, underwent increases in genome sizes and gene numbers by different mechanisms.</title>
        <authorList>
            <person name="Ali S.S."/>
            <person name="Shao J."/>
            <person name="Lary D.J."/>
            <person name="Kronmiller B."/>
            <person name="Shen D."/>
            <person name="Strem M.D."/>
            <person name="Amoako-Attah I."/>
            <person name="Akrofi A.Y."/>
            <person name="Begoude B.A."/>
            <person name="Ten Hoopen G.M."/>
            <person name="Coulibaly K."/>
            <person name="Kebe B.I."/>
            <person name="Melnick R.L."/>
            <person name="Guiltinan M.J."/>
            <person name="Tyler B.M."/>
            <person name="Meinhardt L.W."/>
            <person name="Bailey B.A."/>
        </authorList>
    </citation>
    <scope>NUCLEOTIDE SEQUENCE [LARGE SCALE GENOMIC DNA]</scope>
    <source>
        <strain evidence="3">sbr112.9</strain>
    </source>
</reference>
<keyword evidence="1" id="KW-0732">Signal</keyword>
<dbReference type="InterPro" id="IPR005046">
    <property type="entry name" value="DUF285"/>
</dbReference>